<name>A0AAW1WIX1_RUBAR</name>
<accession>A0AAW1WIX1</accession>
<dbReference type="Proteomes" id="UP001457282">
    <property type="component" value="Unassembled WGS sequence"/>
</dbReference>
<organism evidence="3 4">
    <name type="scientific">Rubus argutus</name>
    <name type="common">Southern blackberry</name>
    <dbReference type="NCBI Taxonomy" id="59490"/>
    <lineage>
        <taxon>Eukaryota</taxon>
        <taxon>Viridiplantae</taxon>
        <taxon>Streptophyta</taxon>
        <taxon>Embryophyta</taxon>
        <taxon>Tracheophyta</taxon>
        <taxon>Spermatophyta</taxon>
        <taxon>Magnoliopsida</taxon>
        <taxon>eudicotyledons</taxon>
        <taxon>Gunneridae</taxon>
        <taxon>Pentapetalae</taxon>
        <taxon>rosids</taxon>
        <taxon>fabids</taxon>
        <taxon>Rosales</taxon>
        <taxon>Rosaceae</taxon>
        <taxon>Rosoideae</taxon>
        <taxon>Rosoideae incertae sedis</taxon>
        <taxon>Rubus</taxon>
    </lineage>
</organism>
<keyword evidence="4" id="KW-1185">Reference proteome</keyword>
<reference evidence="3 4" key="1">
    <citation type="journal article" date="2023" name="G3 (Bethesda)">
        <title>A chromosome-length genome assembly and annotation of blackberry (Rubus argutus, cv. 'Hillquist').</title>
        <authorList>
            <person name="Bruna T."/>
            <person name="Aryal R."/>
            <person name="Dudchenko O."/>
            <person name="Sargent D.J."/>
            <person name="Mead D."/>
            <person name="Buti M."/>
            <person name="Cavallini A."/>
            <person name="Hytonen T."/>
            <person name="Andres J."/>
            <person name="Pham M."/>
            <person name="Weisz D."/>
            <person name="Mascagni F."/>
            <person name="Usai G."/>
            <person name="Natali L."/>
            <person name="Bassil N."/>
            <person name="Fernandez G.E."/>
            <person name="Lomsadze A."/>
            <person name="Armour M."/>
            <person name="Olukolu B."/>
            <person name="Poorten T."/>
            <person name="Britton C."/>
            <person name="Davik J."/>
            <person name="Ashrafi H."/>
            <person name="Aiden E.L."/>
            <person name="Borodovsky M."/>
            <person name="Worthington M."/>
        </authorList>
    </citation>
    <scope>NUCLEOTIDE SEQUENCE [LARGE SCALE GENOMIC DNA]</scope>
    <source>
        <strain evidence="3">PI 553951</strain>
    </source>
</reference>
<evidence type="ECO:0000313" key="3">
    <source>
        <dbReference type="EMBL" id="KAK9923884.1"/>
    </source>
</evidence>
<comment type="caution">
    <text evidence="3">The sequence shown here is derived from an EMBL/GenBank/DDBJ whole genome shotgun (WGS) entry which is preliminary data.</text>
</comment>
<feature type="domain" description="F-box" evidence="2">
    <location>
        <begin position="29"/>
        <end position="79"/>
    </location>
</feature>
<dbReference type="InterPro" id="IPR001810">
    <property type="entry name" value="F-box_dom"/>
</dbReference>
<evidence type="ECO:0000256" key="1">
    <source>
        <dbReference type="SAM" id="MobiDB-lite"/>
    </source>
</evidence>
<protein>
    <recommendedName>
        <fullName evidence="2">F-box domain-containing protein</fullName>
    </recommendedName>
</protein>
<evidence type="ECO:0000313" key="4">
    <source>
        <dbReference type="Proteomes" id="UP001457282"/>
    </source>
</evidence>
<dbReference type="PROSITE" id="PS50181">
    <property type="entry name" value="FBOX"/>
    <property type="match status" value="1"/>
</dbReference>
<proteinExistence type="predicted"/>
<evidence type="ECO:0000259" key="2">
    <source>
        <dbReference type="PROSITE" id="PS50181"/>
    </source>
</evidence>
<sequence>MSAMRPHVADKKRKSTAGGGRLSSDLESSFMLDDLPDAILVEILCRLPCNKLIFQYKCVSTRWFSLITDPNFIRLYLHLQRDLQKPIITTLVV</sequence>
<dbReference type="Gene3D" id="1.20.1280.50">
    <property type="match status" value="1"/>
</dbReference>
<feature type="region of interest" description="Disordered" evidence="1">
    <location>
        <begin position="1"/>
        <end position="25"/>
    </location>
</feature>
<dbReference type="EMBL" id="JBEDUW010000006">
    <property type="protein sequence ID" value="KAK9923884.1"/>
    <property type="molecule type" value="Genomic_DNA"/>
</dbReference>
<dbReference type="SUPFAM" id="SSF81383">
    <property type="entry name" value="F-box domain"/>
    <property type="match status" value="1"/>
</dbReference>
<dbReference type="InterPro" id="IPR036047">
    <property type="entry name" value="F-box-like_dom_sf"/>
</dbReference>
<dbReference type="Pfam" id="PF00646">
    <property type="entry name" value="F-box"/>
    <property type="match status" value="1"/>
</dbReference>
<gene>
    <name evidence="3" type="ORF">M0R45_032282</name>
</gene>
<dbReference type="AlphaFoldDB" id="A0AAW1WIX1"/>